<proteinExistence type="predicted"/>
<dbReference type="EMBL" id="CAJOBP010095855">
    <property type="protein sequence ID" value="CAF4962020.1"/>
    <property type="molecule type" value="Genomic_DNA"/>
</dbReference>
<dbReference type="AlphaFoldDB" id="A0A821YG10"/>
<reference evidence="2" key="1">
    <citation type="submission" date="2021-02" db="EMBL/GenBank/DDBJ databases">
        <authorList>
            <person name="Nowell W R."/>
        </authorList>
    </citation>
    <scope>NUCLEOTIDE SEQUENCE</scope>
</reference>
<keyword evidence="3" id="KW-1185">Reference proteome</keyword>
<dbReference type="SUPFAM" id="SSF56112">
    <property type="entry name" value="Protein kinase-like (PK-like)"/>
    <property type="match status" value="1"/>
</dbReference>
<evidence type="ECO:0000259" key="1">
    <source>
        <dbReference type="PROSITE" id="PS50011"/>
    </source>
</evidence>
<dbReference type="PROSITE" id="PS50011">
    <property type="entry name" value="PROTEIN_KINASE_DOM"/>
    <property type="match status" value="1"/>
</dbReference>
<dbReference type="InterPro" id="IPR011009">
    <property type="entry name" value="Kinase-like_dom_sf"/>
</dbReference>
<evidence type="ECO:0000313" key="2">
    <source>
        <dbReference type="EMBL" id="CAF4962020.1"/>
    </source>
</evidence>
<gene>
    <name evidence="2" type="ORF">UJA718_LOCUS48297</name>
</gene>
<dbReference type="InterPro" id="IPR000719">
    <property type="entry name" value="Prot_kinase_dom"/>
</dbReference>
<protein>
    <recommendedName>
        <fullName evidence="1">Protein kinase domain-containing protein</fullName>
    </recommendedName>
</protein>
<sequence length="52" mass="6180">MAPEVRRLEKSTSNEGYSYPVDFWALGVMFIQMLWGEQMDFSHQMFSNDNEE</sequence>
<comment type="caution">
    <text evidence="2">The sequence shown here is derived from an EMBL/GenBank/DDBJ whole genome shotgun (WGS) entry which is preliminary data.</text>
</comment>
<dbReference type="Proteomes" id="UP000663873">
    <property type="component" value="Unassembled WGS sequence"/>
</dbReference>
<feature type="domain" description="Protein kinase" evidence="1">
    <location>
        <begin position="1"/>
        <end position="52"/>
    </location>
</feature>
<dbReference type="GO" id="GO:0005524">
    <property type="term" value="F:ATP binding"/>
    <property type="evidence" value="ECO:0007669"/>
    <property type="project" value="InterPro"/>
</dbReference>
<name>A0A821YG10_9BILA</name>
<evidence type="ECO:0000313" key="3">
    <source>
        <dbReference type="Proteomes" id="UP000663873"/>
    </source>
</evidence>
<dbReference type="Gene3D" id="1.10.510.10">
    <property type="entry name" value="Transferase(Phosphotransferase) domain 1"/>
    <property type="match status" value="1"/>
</dbReference>
<accession>A0A821YG10</accession>
<organism evidence="2 3">
    <name type="scientific">Rotaria socialis</name>
    <dbReference type="NCBI Taxonomy" id="392032"/>
    <lineage>
        <taxon>Eukaryota</taxon>
        <taxon>Metazoa</taxon>
        <taxon>Spiralia</taxon>
        <taxon>Gnathifera</taxon>
        <taxon>Rotifera</taxon>
        <taxon>Eurotatoria</taxon>
        <taxon>Bdelloidea</taxon>
        <taxon>Philodinida</taxon>
        <taxon>Philodinidae</taxon>
        <taxon>Rotaria</taxon>
    </lineage>
</organism>
<dbReference type="GO" id="GO:0004672">
    <property type="term" value="F:protein kinase activity"/>
    <property type="evidence" value="ECO:0007669"/>
    <property type="project" value="InterPro"/>
</dbReference>
<feature type="non-terminal residue" evidence="2">
    <location>
        <position position="1"/>
    </location>
</feature>